<keyword evidence="1" id="KW-0805">Transcription regulation</keyword>
<dbReference type="SMART" id="SM00342">
    <property type="entry name" value="HTH_ARAC"/>
    <property type="match status" value="1"/>
</dbReference>
<evidence type="ECO:0000259" key="4">
    <source>
        <dbReference type="PROSITE" id="PS01124"/>
    </source>
</evidence>
<dbReference type="InterPro" id="IPR018062">
    <property type="entry name" value="HTH_AraC-typ_CS"/>
</dbReference>
<dbReference type="GO" id="GO:0003700">
    <property type="term" value="F:DNA-binding transcription factor activity"/>
    <property type="evidence" value="ECO:0007669"/>
    <property type="project" value="InterPro"/>
</dbReference>
<dbReference type="Gene3D" id="1.10.10.60">
    <property type="entry name" value="Homeodomain-like"/>
    <property type="match status" value="2"/>
</dbReference>
<dbReference type="PROSITE" id="PS00041">
    <property type="entry name" value="HTH_ARAC_FAMILY_1"/>
    <property type="match status" value="1"/>
</dbReference>
<dbReference type="GO" id="GO:0043565">
    <property type="term" value="F:sequence-specific DNA binding"/>
    <property type="evidence" value="ECO:0007669"/>
    <property type="project" value="InterPro"/>
</dbReference>
<accession>A0A9D7XMH6</accession>
<name>A0A9D7XMH6_9BACT</name>
<dbReference type="PANTHER" id="PTHR43280">
    <property type="entry name" value="ARAC-FAMILY TRANSCRIPTIONAL REGULATOR"/>
    <property type="match status" value="1"/>
</dbReference>
<keyword evidence="3" id="KW-0804">Transcription</keyword>
<dbReference type="Proteomes" id="UP000808337">
    <property type="component" value="Unassembled WGS sequence"/>
</dbReference>
<dbReference type="AlphaFoldDB" id="A0A9D7XMH6"/>
<evidence type="ECO:0000256" key="3">
    <source>
        <dbReference type="ARBA" id="ARBA00023163"/>
    </source>
</evidence>
<sequence>MSLVSYPKIYLYRRVVQAKMFMDEHYHEDINLSGIADEAFFSKFHFTRLFKSIYGRTPHQYLTSVRIDQAKHLLQINKSVADVCYEVGFGSVSSFSGLFSKIVGQSPSVFQLKHQQRLQAVAEMPLNFIPNCFAEKKGWIKNSNFQDA</sequence>
<evidence type="ECO:0000313" key="5">
    <source>
        <dbReference type="EMBL" id="MBK9982269.1"/>
    </source>
</evidence>
<dbReference type="PROSITE" id="PS01124">
    <property type="entry name" value="HTH_ARAC_FAMILY_2"/>
    <property type="match status" value="1"/>
</dbReference>
<reference evidence="5 6" key="1">
    <citation type="submission" date="2020-10" db="EMBL/GenBank/DDBJ databases">
        <title>Connecting structure to function with the recovery of over 1000 high-quality activated sludge metagenome-assembled genomes encoding full-length rRNA genes using long-read sequencing.</title>
        <authorList>
            <person name="Singleton C.M."/>
            <person name="Petriglieri F."/>
            <person name="Kristensen J.M."/>
            <person name="Kirkegaard R.H."/>
            <person name="Michaelsen T.Y."/>
            <person name="Andersen M.H."/>
            <person name="Karst S.M."/>
            <person name="Dueholm M.S."/>
            <person name="Nielsen P.H."/>
            <person name="Albertsen M."/>
        </authorList>
    </citation>
    <scope>NUCLEOTIDE SEQUENCE [LARGE SCALE GENOMIC DNA]</scope>
    <source>
        <strain evidence="5">Ribe_18-Q3-R11-54_MAXAC.273</strain>
    </source>
</reference>
<dbReference type="EMBL" id="JADKGY010000006">
    <property type="protein sequence ID" value="MBK9982269.1"/>
    <property type="molecule type" value="Genomic_DNA"/>
</dbReference>
<evidence type="ECO:0000256" key="1">
    <source>
        <dbReference type="ARBA" id="ARBA00023015"/>
    </source>
</evidence>
<evidence type="ECO:0000256" key="2">
    <source>
        <dbReference type="ARBA" id="ARBA00023125"/>
    </source>
</evidence>
<gene>
    <name evidence="5" type="ORF">IPP15_07575</name>
</gene>
<dbReference type="PANTHER" id="PTHR43280:SF30">
    <property type="entry name" value="MMSAB OPERON REGULATORY PROTEIN"/>
    <property type="match status" value="1"/>
</dbReference>
<organism evidence="5 6">
    <name type="scientific">Candidatus Opimibacter skivensis</name>
    <dbReference type="NCBI Taxonomy" id="2982028"/>
    <lineage>
        <taxon>Bacteria</taxon>
        <taxon>Pseudomonadati</taxon>
        <taxon>Bacteroidota</taxon>
        <taxon>Saprospiria</taxon>
        <taxon>Saprospirales</taxon>
        <taxon>Saprospiraceae</taxon>
        <taxon>Candidatus Opimibacter</taxon>
    </lineage>
</organism>
<dbReference type="InterPro" id="IPR009057">
    <property type="entry name" value="Homeodomain-like_sf"/>
</dbReference>
<protein>
    <submittedName>
        <fullName evidence="5">Helix-turn-helix transcriptional regulator</fullName>
    </submittedName>
</protein>
<dbReference type="InterPro" id="IPR018060">
    <property type="entry name" value="HTH_AraC"/>
</dbReference>
<evidence type="ECO:0000313" key="6">
    <source>
        <dbReference type="Proteomes" id="UP000808337"/>
    </source>
</evidence>
<keyword evidence="2" id="KW-0238">DNA-binding</keyword>
<dbReference type="Pfam" id="PF12833">
    <property type="entry name" value="HTH_18"/>
    <property type="match status" value="1"/>
</dbReference>
<comment type="caution">
    <text evidence="5">The sequence shown here is derived from an EMBL/GenBank/DDBJ whole genome shotgun (WGS) entry which is preliminary data.</text>
</comment>
<dbReference type="SUPFAM" id="SSF46689">
    <property type="entry name" value="Homeodomain-like"/>
    <property type="match status" value="2"/>
</dbReference>
<feature type="domain" description="HTH araC/xylS-type" evidence="4">
    <location>
        <begin position="16"/>
        <end position="113"/>
    </location>
</feature>
<proteinExistence type="predicted"/>